<dbReference type="EMBL" id="SOGQ01000025">
    <property type="protein sequence ID" value="TFD02524.1"/>
    <property type="molecule type" value="Genomic_DNA"/>
</dbReference>
<proteinExistence type="predicted"/>
<keyword evidence="4" id="KW-1185">Reference proteome</keyword>
<keyword evidence="2" id="KW-0812">Transmembrane</keyword>
<evidence type="ECO:0000256" key="2">
    <source>
        <dbReference type="SAM" id="Phobius"/>
    </source>
</evidence>
<reference evidence="3 4" key="1">
    <citation type="submission" date="2019-03" db="EMBL/GenBank/DDBJ databases">
        <title>Genomics of glacier-inhabiting Cryobacterium strains.</title>
        <authorList>
            <person name="Liu Q."/>
            <person name="Xin Y.-H."/>
        </authorList>
    </citation>
    <scope>NUCLEOTIDE SEQUENCE [LARGE SCALE GENOMIC DNA]</scope>
    <source>
        <strain evidence="3 4">TMT1-23-1</strain>
    </source>
</reference>
<gene>
    <name evidence="3" type="ORF">E3T28_05425</name>
</gene>
<dbReference type="Proteomes" id="UP000297853">
    <property type="component" value="Unassembled WGS sequence"/>
</dbReference>
<feature type="region of interest" description="Disordered" evidence="1">
    <location>
        <begin position="36"/>
        <end position="59"/>
    </location>
</feature>
<comment type="caution">
    <text evidence="3">The sequence shown here is derived from an EMBL/GenBank/DDBJ whole genome shotgun (WGS) entry which is preliminary data.</text>
</comment>
<name>A0ABY2JG34_9MICO</name>
<feature type="transmembrane region" description="Helical" evidence="2">
    <location>
        <begin position="12"/>
        <end position="31"/>
    </location>
</feature>
<evidence type="ECO:0000256" key="1">
    <source>
        <dbReference type="SAM" id="MobiDB-lite"/>
    </source>
</evidence>
<dbReference type="RefSeq" id="WP_134428690.1">
    <property type="nucleotide sequence ID" value="NZ_SOGQ01000025.1"/>
</dbReference>
<organism evidence="3 4">
    <name type="scientific">Cryobacterium sinapicolor</name>
    <dbReference type="NCBI Taxonomy" id="1259236"/>
    <lineage>
        <taxon>Bacteria</taxon>
        <taxon>Bacillati</taxon>
        <taxon>Actinomycetota</taxon>
        <taxon>Actinomycetes</taxon>
        <taxon>Micrococcales</taxon>
        <taxon>Microbacteriaceae</taxon>
        <taxon>Cryobacterium</taxon>
    </lineage>
</organism>
<protein>
    <submittedName>
        <fullName evidence="3">SHOCT domain-containing protein</fullName>
    </submittedName>
</protein>
<keyword evidence="2" id="KW-1133">Transmembrane helix</keyword>
<sequence length="91" mass="9630">MMWGYNGGPGWTIFFSLLIIISIATLVVLAVRLSAGSNDRRGPGSPPGGTGTPGTPGRSRARQILDERFASGELTQEQYLEQVRALGEGPA</sequence>
<evidence type="ECO:0000313" key="4">
    <source>
        <dbReference type="Proteomes" id="UP000297853"/>
    </source>
</evidence>
<accession>A0ABY2JG34</accession>
<keyword evidence="2" id="KW-0472">Membrane</keyword>
<evidence type="ECO:0000313" key="3">
    <source>
        <dbReference type="EMBL" id="TFD02524.1"/>
    </source>
</evidence>